<dbReference type="VEuPathDB" id="FungiDB:BO97DRAFT_408325"/>
<protein>
    <recommendedName>
        <fullName evidence="4">Yeast cell wall synthesis Kre9/Knh1-like N-terminal domain-containing protein</fullName>
    </recommendedName>
</protein>
<feature type="chain" id="PRO_5017349846" description="Yeast cell wall synthesis Kre9/Knh1-like N-terminal domain-containing protein" evidence="3">
    <location>
        <begin position="19"/>
        <end position="282"/>
    </location>
</feature>
<feature type="domain" description="Yeast cell wall synthesis Kre9/Knh1-like N-terminal" evidence="4">
    <location>
        <begin position="24"/>
        <end position="114"/>
    </location>
</feature>
<gene>
    <name evidence="5" type="ORF">BO97DRAFT_408325</name>
</gene>
<dbReference type="Pfam" id="PF10342">
    <property type="entry name" value="Kre9_KNH"/>
    <property type="match status" value="1"/>
</dbReference>
<dbReference type="InterPro" id="IPR018466">
    <property type="entry name" value="Kre9/Knh1-like_N"/>
</dbReference>
<organism evidence="5 6">
    <name type="scientific">Aspergillus homomorphus (strain CBS 101889)</name>
    <dbReference type="NCBI Taxonomy" id="1450537"/>
    <lineage>
        <taxon>Eukaryota</taxon>
        <taxon>Fungi</taxon>
        <taxon>Dikarya</taxon>
        <taxon>Ascomycota</taxon>
        <taxon>Pezizomycotina</taxon>
        <taxon>Eurotiomycetes</taxon>
        <taxon>Eurotiomycetidae</taxon>
        <taxon>Eurotiales</taxon>
        <taxon>Aspergillaceae</taxon>
        <taxon>Aspergillus</taxon>
        <taxon>Aspergillus subgen. Circumdati</taxon>
    </lineage>
</organism>
<evidence type="ECO:0000313" key="5">
    <source>
        <dbReference type="EMBL" id="RAL08535.1"/>
    </source>
</evidence>
<evidence type="ECO:0000256" key="2">
    <source>
        <dbReference type="SAM" id="MobiDB-lite"/>
    </source>
</evidence>
<feature type="region of interest" description="Disordered" evidence="2">
    <location>
        <begin position="159"/>
        <end position="181"/>
    </location>
</feature>
<feature type="signal peptide" evidence="3">
    <location>
        <begin position="1"/>
        <end position="18"/>
    </location>
</feature>
<dbReference type="PANTHER" id="PTHR35185:SF2">
    <property type="entry name" value="EXTRACELLULAR PROLINE-SERINE RICH PROTEIN (AFU_ORTHOLOGUE AFUA_8G07090)"/>
    <property type="match status" value="1"/>
</dbReference>
<dbReference type="RefSeq" id="XP_025547689.1">
    <property type="nucleotide sequence ID" value="XM_025695830.1"/>
</dbReference>
<evidence type="ECO:0000256" key="3">
    <source>
        <dbReference type="SAM" id="SignalP"/>
    </source>
</evidence>
<evidence type="ECO:0000256" key="1">
    <source>
        <dbReference type="ARBA" id="ARBA00022729"/>
    </source>
</evidence>
<dbReference type="Proteomes" id="UP000248961">
    <property type="component" value="Unassembled WGS sequence"/>
</dbReference>
<keyword evidence="1 3" id="KW-0732">Signal</keyword>
<dbReference type="OrthoDB" id="5420143at2759"/>
<reference evidence="5 6" key="1">
    <citation type="submission" date="2018-02" db="EMBL/GenBank/DDBJ databases">
        <title>The genomes of Aspergillus section Nigri reveals drivers in fungal speciation.</title>
        <authorList>
            <consortium name="DOE Joint Genome Institute"/>
            <person name="Vesth T.C."/>
            <person name="Nybo J."/>
            <person name="Theobald S."/>
            <person name="Brandl J."/>
            <person name="Frisvad J.C."/>
            <person name="Nielsen K.F."/>
            <person name="Lyhne E.K."/>
            <person name="Kogle M.E."/>
            <person name="Kuo A."/>
            <person name="Riley R."/>
            <person name="Clum A."/>
            <person name="Nolan M."/>
            <person name="Lipzen A."/>
            <person name="Salamov A."/>
            <person name="Henrissat B."/>
            <person name="Wiebenga A."/>
            <person name="De vries R.P."/>
            <person name="Grigoriev I.V."/>
            <person name="Mortensen U.H."/>
            <person name="Andersen M.R."/>
            <person name="Baker S.E."/>
        </authorList>
    </citation>
    <scope>NUCLEOTIDE SEQUENCE [LARGE SCALE GENOMIC DNA]</scope>
    <source>
        <strain evidence="5 6">CBS 101889</strain>
    </source>
</reference>
<evidence type="ECO:0000313" key="6">
    <source>
        <dbReference type="Proteomes" id="UP000248961"/>
    </source>
</evidence>
<dbReference type="GeneID" id="37200119"/>
<dbReference type="STRING" id="1450537.A0A395HMQ7"/>
<sequence>MRLSTPAILASITTLASAISITRPGLNATYAAGSTITVNWTSVDTDPSHFSLYLWNFESWPPSYVPLAVDIATAELSHRVEIPCDTAPEWGYQISGINGTNVYIIYTQSEKFTVAEPVHPCTERVPSSSGVLSASRTPAAQPTCAAAPTTTVYVTVSPTGSSSALHHHHHSSYSHHHHDHSASVSSHVLPNATPAVPVVVPVVTSRTKTVKPGIVPKTIGWCSDYSHPVTLKDVPTPTAPVVEVSTGLTTAVVTAAPSAGEEVVVQTVTTTISVAGEECAFA</sequence>
<dbReference type="EMBL" id="KZ824313">
    <property type="protein sequence ID" value="RAL08535.1"/>
    <property type="molecule type" value="Genomic_DNA"/>
</dbReference>
<dbReference type="InterPro" id="IPR052479">
    <property type="entry name" value="GPI-anchor_Adhesion_Reg"/>
</dbReference>
<name>A0A395HMQ7_ASPHC</name>
<keyword evidence="6" id="KW-1185">Reference proteome</keyword>
<dbReference type="AlphaFoldDB" id="A0A395HMQ7"/>
<feature type="compositionally biased region" description="Basic residues" evidence="2">
    <location>
        <begin position="165"/>
        <end position="179"/>
    </location>
</feature>
<evidence type="ECO:0000259" key="4">
    <source>
        <dbReference type="Pfam" id="PF10342"/>
    </source>
</evidence>
<dbReference type="PANTHER" id="PTHR35185">
    <property type="entry name" value="SERINE/THREONINE-RICH PROTEIN ADG2-RELATED"/>
    <property type="match status" value="1"/>
</dbReference>
<accession>A0A395HMQ7</accession>
<proteinExistence type="predicted"/>